<organism evidence="1 2">
    <name type="scientific">Prauserella marina</name>
    <dbReference type="NCBI Taxonomy" id="530584"/>
    <lineage>
        <taxon>Bacteria</taxon>
        <taxon>Bacillati</taxon>
        <taxon>Actinomycetota</taxon>
        <taxon>Actinomycetes</taxon>
        <taxon>Pseudonocardiales</taxon>
        <taxon>Pseudonocardiaceae</taxon>
        <taxon>Prauserella</taxon>
    </lineage>
</organism>
<name>A0A222VUC6_9PSEU</name>
<proteinExistence type="predicted"/>
<keyword evidence="2" id="KW-1185">Reference proteome</keyword>
<protein>
    <submittedName>
        <fullName evidence="1">Uncharacterized protein</fullName>
    </submittedName>
</protein>
<dbReference type="KEGG" id="pmad:BAY61_22505"/>
<dbReference type="EMBL" id="FMZE01000008">
    <property type="protein sequence ID" value="SDD39442.1"/>
    <property type="molecule type" value="Genomic_DNA"/>
</dbReference>
<evidence type="ECO:0000313" key="1">
    <source>
        <dbReference type="EMBL" id="SDD39442.1"/>
    </source>
</evidence>
<gene>
    <name evidence="1" type="ORF">SAMN05421630_10817</name>
</gene>
<dbReference type="RefSeq" id="WP_091807567.1">
    <property type="nucleotide sequence ID" value="NZ_CP016353.1"/>
</dbReference>
<evidence type="ECO:0000313" key="2">
    <source>
        <dbReference type="Proteomes" id="UP000199494"/>
    </source>
</evidence>
<reference evidence="1 2" key="1">
    <citation type="submission" date="2016-10" db="EMBL/GenBank/DDBJ databases">
        <authorList>
            <person name="de Groot N.N."/>
        </authorList>
    </citation>
    <scope>NUCLEOTIDE SEQUENCE [LARGE SCALE GENOMIC DNA]</scope>
    <source>
        <strain evidence="1 2">CGMCC 4.5506</strain>
    </source>
</reference>
<sequence length="596" mass="64026">MSWWLPEQGPESWPVGEAHTVAFAFDTVPGASMWMAAAGVAVGACALWGERVYRRMRHGKEQRPDVEPGRWVVRDSRDSGIVSAALAAMRPHAAALVRAMVIESGVVSVYFTAVLEEPPGRDWRPRQDSAGWAWMADLSELPRWARLPPGRSTLVTVGRSTAGPVLLDLASAGAIGSIEGDPSDACKLVESVVFELTTNPWTRDVRPVLVGFSGRAGVPRPGAVRYASGLGELWAELETLAVRRERIALILASVPTAGETHRLAELVAANAGVLSVVYLGWSDSAQWTLEAWQGGVRLRPLEWQLASIEKEIADARDRCGSLVSSSRLAIAGESPQHEEVRAPEEPFDEQTAVKPAMAEIRLLGPVSVTVQGRATETTDPVLAEIVLGARHPEGLPAPVLDELLRAPGAPKATVAGGHLRIPVGEAMVEMVAGSSGNWFPAGEIRLDVDVFGHLVGGAYGEGELGALVDALALIRGELPTGATLGPHARTTLRTLTAHMGSEVVRVVRGTAEVAAASGDLDTVEWAIRQGLTLLPRVEGLWRTLVLFCREYHRPGLGELAEHMYTTLLEGDHASQLNPHTVRMVQEIRREYALSSD</sequence>
<dbReference type="AlphaFoldDB" id="A0A222VUC6"/>
<dbReference type="STRING" id="530584.SAMN05421630_10817"/>
<dbReference type="Proteomes" id="UP000199494">
    <property type="component" value="Unassembled WGS sequence"/>
</dbReference>
<dbReference type="OrthoDB" id="8444614at2"/>
<accession>A0A222VUC6</accession>